<dbReference type="Proteomes" id="UP000030661">
    <property type="component" value="Unassembled WGS sequence"/>
</dbReference>
<keyword evidence="4" id="KW-0418">Kinase</keyword>
<keyword evidence="1 2" id="KW-0597">Phosphoprotein</keyword>
<dbReference type="GO" id="GO:0016301">
    <property type="term" value="F:kinase activity"/>
    <property type="evidence" value="ECO:0007669"/>
    <property type="project" value="UniProtKB-KW"/>
</dbReference>
<keyword evidence="4" id="KW-0808">Transferase</keyword>
<evidence type="ECO:0000256" key="2">
    <source>
        <dbReference type="PROSITE-ProRule" id="PRU00169"/>
    </source>
</evidence>
<dbReference type="Pfam" id="PF00072">
    <property type="entry name" value="Response_reg"/>
    <property type="match status" value="1"/>
</dbReference>
<feature type="modified residue" description="4-aspartylphosphate" evidence="2">
    <location>
        <position position="59"/>
    </location>
</feature>
<evidence type="ECO:0000259" key="3">
    <source>
        <dbReference type="PROSITE" id="PS50110"/>
    </source>
</evidence>
<evidence type="ECO:0000313" key="5">
    <source>
        <dbReference type="Proteomes" id="UP000030661"/>
    </source>
</evidence>
<gene>
    <name evidence="4" type="ORF">U27_04305</name>
</gene>
<feature type="domain" description="Response regulatory" evidence="3">
    <location>
        <begin position="7"/>
        <end position="108"/>
    </location>
</feature>
<dbReference type="InterPro" id="IPR011006">
    <property type="entry name" value="CheY-like_superfamily"/>
</dbReference>
<name>A0A081BYD5_VECG1</name>
<sequence length="108" mass="12292">MENLSIQLLFVEDNRIDQTMFTRFVKQEQLPYVYTIAGSVHTAEQILVSEQQFDIAILDYMLGDGTAFDLLEKLQNIPTIIITGIGDEEIAVRAMKAGAYDYLTHFTQ</sequence>
<evidence type="ECO:0000313" key="4">
    <source>
        <dbReference type="EMBL" id="GAK57340.1"/>
    </source>
</evidence>
<dbReference type="InterPro" id="IPR050595">
    <property type="entry name" value="Bact_response_regulator"/>
</dbReference>
<protein>
    <submittedName>
        <fullName evidence="4">Multi-sensor hybrid histidine kinase</fullName>
    </submittedName>
</protein>
<reference evidence="4" key="1">
    <citation type="journal article" date="2015" name="PeerJ">
        <title>First genomic representation of candidate bacterial phylum KSB3 points to enhanced environmental sensing as a trigger of wastewater bulking.</title>
        <authorList>
            <person name="Sekiguchi Y."/>
            <person name="Ohashi A."/>
            <person name="Parks D.H."/>
            <person name="Yamauchi T."/>
            <person name="Tyson G.W."/>
            <person name="Hugenholtz P."/>
        </authorList>
    </citation>
    <scope>NUCLEOTIDE SEQUENCE [LARGE SCALE GENOMIC DNA]</scope>
</reference>
<dbReference type="PANTHER" id="PTHR44591">
    <property type="entry name" value="STRESS RESPONSE REGULATOR PROTEIN 1"/>
    <property type="match status" value="1"/>
</dbReference>
<proteinExistence type="predicted"/>
<accession>A0A081BYD5</accession>
<dbReference type="HOGENOM" id="CLU_000445_69_8_0"/>
<dbReference type="EMBL" id="DF820465">
    <property type="protein sequence ID" value="GAK57340.1"/>
    <property type="molecule type" value="Genomic_DNA"/>
</dbReference>
<dbReference type="SUPFAM" id="SSF52172">
    <property type="entry name" value="CheY-like"/>
    <property type="match status" value="1"/>
</dbReference>
<evidence type="ECO:0000256" key="1">
    <source>
        <dbReference type="ARBA" id="ARBA00022553"/>
    </source>
</evidence>
<dbReference type="InterPro" id="IPR001789">
    <property type="entry name" value="Sig_transdc_resp-reg_receiver"/>
</dbReference>
<dbReference type="PROSITE" id="PS50110">
    <property type="entry name" value="RESPONSE_REGULATORY"/>
    <property type="match status" value="1"/>
</dbReference>
<dbReference type="SMART" id="SM00448">
    <property type="entry name" value="REC"/>
    <property type="match status" value="1"/>
</dbReference>
<dbReference type="PANTHER" id="PTHR44591:SF3">
    <property type="entry name" value="RESPONSE REGULATORY DOMAIN-CONTAINING PROTEIN"/>
    <property type="match status" value="1"/>
</dbReference>
<dbReference type="eggNOG" id="COG2204">
    <property type="taxonomic scope" value="Bacteria"/>
</dbReference>
<dbReference type="CDD" id="cd00156">
    <property type="entry name" value="REC"/>
    <property type="match status" value="1"/>
</dbReference>
<dbReference type="Gene3D" id="3.40.50.2300">
    <property type="match status" value="1"/>
</dbReference>
<keyword evidence="5" id="KW-1185">Reference proteome</keyword>
<organism evidence="4">
    <name type="scientific">Vecturithrix granuli</name>
    <dbReference type="NCBI Taxonomy" id="1499967"/>
    <lineage>
        <taxon>Bacteria</taxon>
        <taxon>Candidatus Moduliflexota</taxon>
        <taxon>Candidatus Vecturitrichia</taxon>
        <taxon>Candidatus Vecturitrichales</taxon>
        <taxon>Candidatus Vecturitrichaceae</taxon>
        <taxon>Candidatus Vecturithrix</taxon>
    </lineage>
</organism>
<dbReference type="GO" id="GO:0000160">
    <property type="term" value="P:phosphorelay signal transduction system"/>
    <property type="evidence" value="ECO:0007669"/>
    <property type="project" value="InterPro"/>
</dbReference>
<dbReference type="STRING" id="1499967.U27_04305"/>
<dbReference type="AlphaFoldDB" id="A0A081BYD5"/>